<sequence length="276" mass="31217">MTNSYSKKLTLVLLAFNANLAMAHEGIGAHLDHINEALQKNPDKQSLYIERGAIYSSEAGLYEQALKDFSNAEKLGPPIVVAYEFGLLFFRMNQFEKAISYFDTYIKRFPEYAPPYEYRAKAAYQLGNIEQSLADFNTFFQLEKQANPGSFITAAGIQASVKDAKGLDAAIALLDRGIAQIGLNPQLQYYAIQLELRRNRPDQAISRLDSIKTLLNESPSWKLDMAELLFKTGETKQALKLLNDSEAQLKMLKATPARINLIKEIQTLRHQYDLKR</sequence>
<dbReference type="Proteomes" id="UP000249396">
    <property type="component" value="Unassembled WGS sequence"/>
</dbReference>
<keyword evidence="2" id="KW-0732">Signal</keyword>
<evidence type="ECO:0000313" key="4">
    <source>
        <dbReference type="Proteomes" id="UP000249396"/>
    </source>
</evidence>
<gene>
    <name evidence="3" type="ORF">DM484_30930</name>
</gene>
<evidence type="ECO:0000313" key="3">
    <source>
        <dbReference type="EMBL" id="PZN68749.1"/>
    </source>
</evidence>
<organism evidence="3 4">
    <name type="scientific">Candidatus Methylumidiphilus alinenensis</name>
    <dbReference type="NCBI Taxonomy" id="2202197"/>
    <lineage>
        <taxon>Bacteria</taxon>
        <taxon>Pseudomonadati</taxon>
        <taxon>Pseudomonadota</taxon>
        <taxon>Gammaproteobacteria</taxon>
        <taxon>Methylococcales</taxon>
        <taxon>Candidatus Methylumidiphilus</taxon>
    </lineage>
</organism>
<dbReference type="SUPFAM" id="SSF48452">
    <property type="entry name" value="TPR-like"/>
    <property type="match status" value="1"/>
</dbReference>
<reference evidence="3 4" key="1">
    <citation type="journal article" date="2018" name="Aquat. Microb. Ecol.">
        <title>Gammaproteobacterial methanotrophs dominate.</title>
        <authorList>
            <person name="Rissanen A.J."/>
            <person name="Saarenheimo J."/>
            <person name="Tiirola M."/>
            <person name="Peura S."/>
            <person name="Aalto S.L."/>
            <person name="Karvinen A."/>
            <person name="Nykanen H."/>
        </authorList>
    </citation>
    <scope>NUCLEOTIDE SEQUENCE [LARGE SCALE GENOMIC DNA]</scope>
    <source>
        <strain evidence="3">AMbin10</strain>
    </source>
</reference>
<dbReference type="PROSITE" id="PS50005">
    <property type="entry name" value="TPR"/>
    <property type="match status" value="1"/>
</dbReference>
<dbReference type="InterPro" id="IPR011990">
    <property type="entry name" value="TPR-like_helical_dom_sf"/>
</dbReference>
<dbReference type="Pfam" id="PF13432">
    <property type="entry name" value="TPR_16"/>
    <property type="match status" value="1"/>
</dbReference>
<evidence type="ECO:0008006" key="5">
    <source>
        <dbReference type="Google" id="ProtNLM"/>
    </source>
</evidence>
<feature type="repeat" description="TPR" evidence="1">
    <location>
        <begin position="79"/>
        <end position="112"/>
    </location>
</feature>
<dbReference type="Gene3D" id="1.25.40.10">
    <property type="entry name" value="Tetratricopeptide repeat domain"/>
    <property type="match status" value="2"/>
</dbReference>
<name>A0A2W4QDS4_9GAMM</name>
<proteinExistence type="predicted"/>
<accession>A0A2W4QDS4</accession>
<dbReference type="AlphaFoldDB" id="A0A2W4QDS4"/>
<evidence type="ECO:0000256" key="1">
    <source>
        <dbReference type="PROSITE-ProRule" id="PRU00339"/>
    </source>
</evidence>
<comment type="caution">
    <text evidence="3">The sequence shown here is derived from an EMBL/GenBank/DDBJ whole genome shotgun (WGS) entry which is preliminary data.</text>
</comment>
<feature type="signal peptide" evidence="2">
    <location>
        <begin position="1"/>
        <end position="23"/>
    </location>
</feature>
<evidence type="ECO:0000256" key="2">
    <source>
        <dbReference type="SAM" id="SignalP"/>
    </source>
</evidence>
<dbReference type="PANTHER" id="PTHR12558">
    <property type="entry name" value="CELL DIVISION CYCLE 16,23,27"/>
    <property type="match status" value="1"/>
</dbReference>
<dbReference type="InterPro" id="IPR019734">
    <property type="entry name" value="TPR_rpt"/>
</dbReference>
<keyword evidence="1" id="KW-0802">TPR repeat</keyword>
<protein>
    <recommendedName>
        <fullName evidence="5">Tetratricopeptide repeat protein</fullName>
    </recommendedName>
</protein>
<dbReference type="EMBL" id="QJPH01000596">
    <property type="protein sequence ID" value="PZN68749.1"/>
    <property type="molecule type" value="Genomic_DNA"/>
</dbReference>
<dbReference type="PANTHER" id="PTHR12558:SF13">
    <property type="entry name" value="CELL DIVISION CYCLE PROTEIN 27 HOMOLOG"/>
    <property type="match status" value="1"/>
</dbReference>
<feature type="chain" id="PRO_5016098251" description="Tetratricopeptide repeat protein" evidence="2">
    <location>
        <begin position="24"/>
        <end position="276"/>
    </location>
</feature>